<sequence>MAKQITREKAQELFLSMLKGANVDLAAMVEERLKKALEPLEARLKEQQTTRFNDIMRGHGRGDGEDRKAKSAAVGRMVRLLAMAKGDHEKAIVYATKMFGAEDMAVKALSAGQADAGGFLVAPEFSAEVIELLRPMSVVRRMNPTTLPMDQGALSIPKLTGGATAAYTGEGQNIGSSQQTTGMLDLVWKKLAALVPISNDLLRFSTVSPNADAVVRDDIVSAMALREDLAFIRGDGLTGTPKGLRNWAPAANVLTVNATVNLANITVDLGTLVLALENADVRMIRPGWLMAPRTKHFLMTIRDGNGNFAFREEMLAGNLWGFPFATTTQIPINLAVTGTAESEIYMTDFVDAVIAEASEIVIDASPNAAYFDSASSAVVSSFSRDETVIRAISRHDFGMRHDASVAVLSDVDWV</sequence>
<dbReference type="InterPro" id="IPR024455">
    <property type="entry name" value="Phage_capsid"/>
</dbReference>
<proteinExistence type="predicted"/>
<dbReference type="EMBL" id="LAZR01009690">
    <property type="protein sequence ID" value="KKM71150.1"/>
    <property type="molecule type" value="Genomic_DNA"/>
</dbReference>
<dbReference type="AlphaFoldDB" id="A0A0F9M3C8"/>
<gene>
    <name evidence="4" type="ORF">LCGC14_1433530</name>
</gene>
<dbReference type="Gene3D" id="3.30.2320.10">
    <property type="entry name" value="hypothetical protein PF0899 domain"/>
    <property type="match status" value="1"/>
</dbReference>
<keyword evidence="2" id="KW-0946">Virion</keyword>
<evidence type="ECO:0000313" key="4">
    <source>
        <dbReference type="EMBL" id="KKM71150.1"/>
    </source>
</evidence>
<dbReference type="NCBIfam" id="TIGR01554">
    <property type="entry name" value="major_cap_HK97"/>
    <property type="match status" value="1"/>
</dbReference>
<accession>A0A0F9M3C8</accession>
<evidence type="ECO:0000259" key="3">
    <source>
        <dbReference type="Pfam" id="PF05065"/>
    </source>
</evidence>
<dbReference type="InterPro" id="IPR054612">
    <property type="entry name" value="Phage_capsid-like_C"/>
</dbReference>
<evidence type="ECO:0000256" key="2">
    <source>
        <dbReference type="ARBA" id="ARBA00022844"/>
    </source>
</evidence>
<name>A0A0F9M3C8_9ZZZZ</name>
<feature type="domain" description="Phage capsid-like C-terminal" evidence="3">
    <location>
        <begin position="117"/>
        <end position="409"/>
    </location>
</feature>
<evidence type="ECO:0000256" key="1">
    <source>
        <dbReference type="ARBA" id="ARBA00004328"/>
    </source>
</evidence>
<dbReference type="Gene3D" id="3.30.2400.10">
    <property type="entry name" value="Major capsid protein gp5"/>
    <property type="match status" value="1"/>
</dbReference>
<organism evidence="4">
    <name type="scientific">marine sediment metagenome</name>
    <dbReference type="NCBI Taxonomy" id="412755"/>
    <lineage>
        <taxon>unclassified sequences</taxon>
        <taxon>metagenomes</taxon>
        <taxon>ecological metagenomes</taxon>
    </lineage>
</organism>
<dbReference type="Pfam" id="PF05065">
    <property type="entry name" value="Phage_capsid"/>
    <property type="match status" value="1"/>
</dbReference>
<comment type="caution">
    <text evidence="4">The sequence shown here is derived from an EMBL/GenBank/DDBJ whole genome shotgun (WGS) entry which is preliminary data.</text>
</comment>
<protein>
    <recommendedName>
        <fullName evidence="3">Phage capsid-like C-terminal domain-containing protein</fullName>
    </recommendedName>
</protein>
<reference evidence="4" key="1">
    <citation type="journal article" date="2015" name="Nature">
        <title>Complex archaea that bridge the gap between prokaryotes and eukaryotes.</title>
        <authorList>
            <person name="Spang A."/>
            <person name="Saw J.H."/>
            <person name="Jorgensen S.L."/>
            <person name="Zaremba-Niedzwiedzka K."/>
            <person name="Martijn J."/>
            <person name="Lind A.E."/>
            <person name="van Eijk R."/>
            <person name="Schleper C."/>
            <person name="Guy L."/>
            <person name="Ettema T.J."/>
        </authorList>
    </citation>
    <scope>NUCLEOTIDE SEQUENCE</scope>
</reference>
<dbReference type="GO" id="GO:0044423">
    <property type="term" value="C:virion component"/>
    <property type="evidence" value="ECO:0007669"/>
    <property type="project" value="UniProtKB-KW"/>
</dbReference>
<comment type="subcellular location">
    <subcellularLocation>
        <location evidence="1">Virion</location>
    </subcellularLocation>
</comment>
<dbReference type="SUPFAM" id="SSF56563">
    <property type="entry name" value="Major capsid protein gp5"/>
    <property type="match status" value="1"/>
</dbReference>